<accession>A0A839QT79</accession>
<dbReference type="EMBL" id="JACHWP010000001">
    <property type="protein sequence ID" value="MBB3021960.1"/>
    <property type="molecule type" value="Genomic_DNA"/>
</dbReference>
<name>A0A839QT79_9MICO</name>
<protein>
    <recommendedName>
        <fullName evidence="3">Glycosyltransferase</fullName>
    </recommendedName>
</protein>
<dbReference type="AlphaFoldDB" id="A0A839QT79"/>
<evidence type="ECO:0000313" key="2">
    <source>
        <dbReference type="Proteomes" id="UP000568050"/>
    </source>
</evidence>
<proteinExistence type="predicted"/>
<dbReference type="RefSeq" id="WP_343064019.1">
    <property type="nucleotide sequence ID" value="NZ_CBCSFZ010000003.1"/>
</dbReference>
<organism evidence="1 2">
    <name type="scientific">Helcobacillus massiliensis</name>
    <dbReference type="NCBI Taxonomy" id="521392"/>
    <lineage>
        <taxon>Bacteria</taxon>
        <taxon>Bacillati</taxon>
        <taxon>Actinomycetota</taxon>
        <taxon>Actinomycetes</taxon>
        <taxon>Micrococcales</taxon>
        <taxon>Dermabacteraceae</taxon>
        <taxon>Helcobacillus</taxon>
    </lineage>
</organism>
<evidence type="ECO:0000313" key="1">
    <source>
        <dbReference type="EMBL" id="MBB3021960.1"/>
    </source>
</evidence>
<dbReference type="Proteomes" id="UP000568050">
    <property type="component" value="Unassembled WGS sequence"/>
</dbReference>
<gene>
    <name evidence="1" type="ORF">FHX50_000208</name>
</gene>
<sequence length="380" mass="41954">MSEPAILLISLSPITRDSRVLRQLSVVRDFGRVTTVGYGPKPDDADEHIEVPESLKTLPQTPMGVARLALRQLNRSELAAPAIQWVLGALKNRRFDAVVANEARILALAAAVAHGAPIWADMHEWAPEERTHITSWRLLVAPLMDHLCRKHLPQCAEVTAVGGRIAELYEARYGVPTQLMRNSSPWQDLTPSPVDGDNVRLVHSGAAVKGRNLELMIDAVLSLPERFTLDLFLVPGNDGGAYMRTLRERAGSSSRIRFHDPVVPADLPATLNGYDMGVFWIEPFNTNARLTLPNKFFDFVQGRLAVAIGPSEEMEPLVRSHGLGPVAAGFTVEQCADSLRTVTREQLQEWKQASHRASKELSFATDADVARSIMRRMLAA</sequence>
<reference evidence="1 2" key="1">
    <citation type="submission" date="2020-08" db="EMBL/GenBank/DDBJ databases">
        <title>Sequencing the genomes of 1000 actinobacteria strains.</title>
        <authorList>
            <person name="Klenk H.-P."/>
        </authorList>
    </citation>
    <scope>NUCLEOTIDE SEQUENCE [LARGE SCALE GENOMIC DNA]</scope>
    <source>
        <strain evidence="1 2">DSM 23040</strain>
    </source>
</reference>
<comment type="caution">
    <text evidence="1">The sequence shown here is derived from an EMBL/GenBank/DDBJ whole genome shotgun (WGS) entry which is preliminary data.</text>
</comment>
<dbReference type="Gene3D" id="3.40.50.2000">
    <property type="entry name" value="Glycogen Phosphorylase B"/>
    <property type="match status" value="1"/>
</dbReference>
<evidence type="ECO:0008006" key="3">
    <source>
        <dbReference type="Google" id="ProtNLM"/>
    </source>
</evidence>
<dbReference type="SUPFAM" id="SSF53756">
    <property type="entry name" value="UDP-Glycosyltransferase/glycogen phosphorylase"/>
    <property type="match status" value="1"/>
</dbReference>
<keyword evidence="2" id="KW-1185">Reference proteome</keyword>